<feature type="transmembrane region" description="Helical" evidence="2">
    <location>
        <begin position="602"/>
        <end position="623"/>
    </location>
</feature>
<feature type="transmembrane region" description="Helical" evidence="2">
    <location>
        <begin position="61"/>
        <end position="83"/>
    </location>
</feature>
<feature type="compositionally biased region" description="Low complexity" evidence="1">
    <location>
        <begin position="499"/>
        <end position="510"/>
    </location>
</feature>
<reference evidence="3" key="1">
    <citation type="journal article" date="2023" name="Mol. Phylogenet. Evol.">
        <title>Genome-scale phylogeny and comparative genomics of the fungal order Sordariales.</title>
        <authorList>
            <person name="Hensen N."/>
            <person name="Bonometti L."/>
            <person name="Westerberg I."/>
            <person name="Brannstrom I.O."/>
            <person name="Guillou S."/>
            <person name="Cros-Aarteil S."/>
            <person name="Calhoun S."/>
            <person name="Haridas S."/>
            <person name="Kuo A."/>
            <person name="Mondo S."/>
            <person name="Pangilinan J."/>
            <person name="Riley R."/>
            <person name="LaButti K."/>
            <person name="Andreopoulos B."/>
            <person name="Lipzen A."/>
            <person name="Chen C."/>
            <person name="Yan M."/>
            <person name="Daum C."/>
            <person name="Ng V."/>
            <person name="Clum A."/>
            <person name="Steindorff A."/>
            <person name="Ohm R.A."/>
            <person name="Martin F."/>
            <person name="Silar P."/>
            <person name="Natvig D.O."/>
            <person name="Lalanne C."/>
            <person name="Gautier V."/>
            <person name="Ament-Velasquez S.L."/>
            <person name="Kruys A."/>
            <person name="Hutchinson M.I."/>
            <person name="Powell A.J."/>
            <person name="Barry K."/>
            <person name="Miller A.N."/>
            <person name="Grigoriev I.V."/>
            <person name="Debuchy R."/>
            <person name="Gladieux P."/>
            <person name="Hiltunen Thoren M."/>
            <person name="Johannesson H."/>
        </authorList>
    </citation>
    <scope>NUCLEOTIDE SEQUENCE</scope>
    <source>
        <strain evidence="3">PSN293</strain>
    </source>
</reference>
<dbReference type="EMBL" id="MU858155">
    <property type="protein sequence ID" value="KAK4211182.1"/>
    <property type="molecule type" value="Genomic_DNA"/>
</dbReference>
<protein>
    <submittedName>
        <fullName evidence="3">Uncharacterized protein</fullName>
    </submittedName>
</protein>
<dbReference type="InterPro" id="IPR021840">
    <property type="entry name" value="DUF3433"/>
</dbReference>
<proteinExistence type="predicted"/>
<gene>
    <name evidence="3" type="ORF">QBC37DRAFT_19376</name>
</gene>
<name>A0AAN6Y834_9PEZI</name>
<dbReference type="Pfam" id="PF11915">
    <property type="entry name" value="DUF3433"/>
    <property type="match status" value="1"/>
</dbReference>
<keyword evidence="2" id="KW-1133">Transmembrane helix</keyword>
<comment type="caution">
    <text evidence="3">The sequence shown here is derived from an EMBL/GenBank/DDBJ whole genome shotgun (WGS) entry which is preliminary data.</text>
</comment>
<feature type="transmembrane region" description="Helical" evidence="2">
    <location>
        <begin position="137"/>
        <end position="156"/>
    </location>
</feature>
<organism evidence="3 4">
    <name type="scientific">Rhypophila decipiens</name>
    <dbReference type="NCBI Taxonomy" id="261697"/>
    <lineage>
        <taxon>Eukaryota</taxon>
        <taxon>Fungi</taxon>
        <taxon>Dikarya</taxon>
        <taxon>Ascomycota</taxon>
        <taxon>Pezizomycotina</taxon>
        <taxon>Sordariomycetes</taxon>
        <taxon>Sordariomycetidae</taxon>
        <taxon>Sordariales</taxon>
        <taxon>Naviculisporaceae</taxon>
        <taxon>Rhypophila</taxon>
    </lineage>
</organism>
<feature type="region of interest" description="Disordered" evidence="1">
    <location>
        <begin position="484"/>
        <end position="510"/>
    </location>
</feature>
<reference evidence="3" key="2">
    <citation type="submission" date="2023-05" db="EMBL/GenBank/DDBJ databases">
        <authorList>
            <consortium name="Lawrence Berkeley National Laboratory"/>
            <person name="Steindorff A."/>
            <person name="Hensen N."/>
            <person name="Bonometti L."/>
            <person name="Westerberg I."/>
            <person name="Brannstrom I.O."/>
            <person name="Guillou S."/>
            <person name="Cros-Aarteil S."/>
            <person name="Calhoun S."/>
            <person name="Haridas S."/>
            <person name="Kuo A."/>
            <person name="Mondo S."/>
            <person name="Pangilinan J."/>
            <person name="Riley R."/>
            <person name="Labutti K."/>
            <person name="Andreopoulos B."/>
            <person name="Lipzen A."/>
            <person name="Chen C."/>
            <person name="Yanf M."/>
            <person name="Daum C."/>
            <person name="Ng V."/>
            <person name="Clum A."/>
            <person name="Ohm R."/>
            <person name="Martin F."/>
            <person name="Silar P."/>
            <person name="Natvig D."/>
            <person name="Lalanne C."/>
            <person name="Gautier V."/>
            <person name="Ament-Velasquez S.L."/>
            <person name="Kruys A."/>
            <person name="Hutchinson M.I."/>
            <person name="Powell A.J."/>
            <person name="Barry K."/>
            <person name="Miller A.N."/>
            <person name="Grigoriev I.V."/>
            <person name="Debuchy R."/>
            <person name="Gladieux P."/>
            <person name="Thoren M.H."/>
            <person name="Johannesson H."/>
        </authorList>
    </citation>
    <scope>NUCLEOTIDE SEQUENCE</scope>
    <source>
        <strain evidence="3">PSN293</strain>
    </source>
</reference>
<feature type="transmembrane region" description="Helical" evidence="2">
    <location>
        <begin position="566"/>
        <end position="590"/>
    </location>
</feature>
<evidence type="ECO:0000256" key="1">
    <source>
        <dbReference type="SAM" id="MobiDB-lite"/>
    </source>
</evidence>
<keyword evidence="2" id="KW-0472">Membrane</keyword>
<evidence type="ECO:0000256" key="2">
    <source>
        <dbReference type="SAM" id="Phobius"/>
    </source>
</evidence>
<dbReference type="AlphaFoldDB" id="A0AAN6Y834"/>
<sequence length="724" mass="80314">METVVTYPSSTVTETQAYLDGTYGFRPSPPKDDPNKWTQPKDKPAQPDRNNFFSLKSEKDFLMASLIPVLLATFLTIPIQIFIKTFNHMIPFRALRYKQRSEGAEAKDSLCLARGGISVFTAPKIGLRFIRKYRDPLPLLSLLLDVFTTLLIPLSSETIQIEFGKNRCASLDSPVVKYGYRGPCAIGLRKSVIPSRAAEVFMSVMSLIILVMGYLLWRWRAGVSADPWSVASMTALLSGSSREVKKLILGITPPEGQGDARDLNDTEVDAATSKDIAKALEGKRFRLGYFQVSPGCDRYGSAQWRHDGKDGRWGGSIRSDTTWGQTGPYQHMSYGLELVSPDEVETGSVRLTVKEPPTRSSTQDKTTQQGSFLGRLLGKFKKLALKLRISKKKENTSTSTVSRKRCQTTSVIPAVFLVLVTGLLILILYYENTILDTPFERFMDSQTYGVRFMFTAMGTGITAFWDWYFAYICEKQHFSQLHAAASKPGHENSSGNPQRPTARAAPASPPSCTCVRVNTTTSTILNAIPSNELSALYHAFFPSRLKFQAPCQCAASNKYNTKRIDLTLASVSLAAFLAKFAPILLSGVPFRNTITWKMHETYTWSLVAVLGYMVLVLTILLFPSQMLRSIGTRGRKENGKKTSPPPAPTSIAGYMYYVCDSVMLRDFEGLSTSPRKVRDKAVMDMAARHHEGHLESRGGQGYAFGTMTGVSGVRRVGIDYADAR</sequence>
<feature type="transmembrane region" description="Helical" evidence="2">
    <location>
        <begin position="411"/>
        <end position="430"/>
    </location>
</feature>
<keyword evidence="2" id="KW-0812">Transmembrane</keyword>
<accession>A0AAN6Y834</accession>
<feature type="transmembrane region" description="Helical" evidence="2">
    <location>
        <begin position="450"/>
        <end position="471"/>
    </location>
</feature>
<keyword evidence="4" id="KW-1185">Reference proteome</keyword>
<feature type="region of interest" description="Disordered" evidence="1">
    <location>
        <begin position="18"/>
        <end position="49"/>
    </location>
</feature>
<feature type="transmembrane region" description="Helical" evidence="2">
    <location>
        <begin position="200"/>
        <end position="217"/>
    </location>
</feature>
<evidence type="ECO:0000313" key="4">
    <source>
        <dbReference type="Proteomes" id="UP001301769"/>
    </source>
</evidence>
<feature type="compositionally biased region" description="Basic and acidic residues" evidence="1">
    <location>
        <begin position="29"/>
        <end position="46"/>
    </location>
</feature>
<evidence type="ECO:0000313" key="3">
    <source>
        <dbReference type="EMBL" id="KAK4211182.1"/>
    </source>
</evidence>
<dbReference type="Proteomes" id="UP001301769">
    <property type="component" value="Unassembled WGS sequence"/>
</dbReference>